<reference evidence="2" key="1">
    <citation type="submission" date="2018-06" db="EMBL/GenBank/DDBJ databases">
        <authorList>
            <person name="Zhirakovskaya E."/>
        </authorList>
    </citation>
    <scope>NUCLEOTIDE SEQUENCE</scope>
</reference>
<organism evidence="2">
    <name type="scientific">hydrothermal vent metagenome</name>
    <dbReference type="NCBI Taxonomy" id="652676"/>
    <lineage>
        <taxon>unclassified sequences</taxon>
        <taxon>metagenomes</taxon>
        <taxon>ecological metagenomes</taxon>
    </lineage>
</organism>
<gene>
    <name evidence="2" type="ORF">MNBD_BACTEROID05-1294</name>
</gene>
<feature type="non-terminal residue" evidence="2">
    <location>
        <position position="1"/>
    </location>
</feature>
<dbReference type="PANTHER" id="PTHR14119">
    <property type="entry name" value="HYDROLASE"/>
    <property type="match status" value="1"/>
</dbReference>
<dbReference type="GO" id="GO:0008908">
    <property type="term" value="F:isochorismatase activity"/>
    <property type="evidence" value="ECO:0007669"/>
    <property type="project" value="UniProtKB-EC"/>
</dbReference>
<keyword evidence="2" id="KW-0378">Hydrolase</keyword>
<dbReference type="Pfam" id="PF00857">
    <property type="entry name" value="Isochorismatase"/>
    <property type="match status" value="1"/>
</dbReference>
<sequence>SQIVFEKEELFLNTRLLIQASNLFDIPILCTEEAPQKIGVTDPAIKEFISDFNPISKTSFSCCGEKLFLERLKETGRQQIIVTGIEAHVCVYQTVSDLLDKGFDIQIVSDAITSRRESNKHIALERMKALGAAVCSTEMIICELMQTSQHEKFKEIMSLIK</sequence>
<proteinExistence type="predicted"/>
<dbReference type="EC" id="3.3.2.1" evidence="2"/>
<evidence type="ECO:0000313" key="2">
    <source>
        <dbReference type="EMBL" id="VAW14790.1"/>
    </source>
</evidence>
<dbReference type="Gene3D" id="3.40.50.850">
    <property type="entry name" value="Isochorismatase-like"/>
    <property type="match status" value="1"/>
</dbReference>
<evidence type="ECO:0000259" key="1">
    <source>
        <dbReference type="Pfam" id="PF00857"/>
    </source>
</evidence>
<feature type="domain" description="Isochorismatase-like" evidence="1">
    <location>
        <begin position="5"/>
        <end position="138"/>
    </location>
</feature>
<dbReference type="PANTHER" id="PTHR14119:SF3">
    <property type="entry name" value="ISOCHORISMATASE DOMAIN-CONTAINING PROTEIN 2"/>
    <property type="match status" value="1"/>
</dbReference>
<dbReference type="AlphaFoldDB" id="A0A3B0TD15"/>
<protein>
    <submittedName>
        <fullName evidence="2">Isochorismatase</fullName>
        <ecNumber evidence="2">3.3.2.1</ecNumber>
    </submittedName>
</protein>
<dbReference type="EMBL" id="UOEN01000237">
    <property type="protein sequence ID" value="VAW14790.1"/>
    <property type="molecule type" value="Genomic_DNA"/>
</dbReference>
<dbReference type="InterPro" id="IPR050993">
    <property type="entry name" value="Isochorismatase_domain"/>
</dbReference>
<dbReference type="InterPro" id="IPR000868">
    <property type="entry name" value="Isochorismatase-like_dom"/>
</dbReference>
<dbReference type="SUPFAM" id="SSF52499">
    <property type="entry name" value="Isochorismatase-like hydrolases"/>
    <property type="match status" value="1"/>
</dbReference>
<dbReference type="InterPro" id="IPR036380">
    <property type="entry name" value="Isochorismatase-like_sf"/>
</dbReference>
<accession>A0A3B0TD15</accession>
<name>A0A3B0TD15_9ZZZZ</name>